<feature type="compositionally biased region" description="Polar residues" evidence="1">
    <location>
        <begin position="53"/>
        <end position="64"/>
    </location>
</feature>
<feature type="compositionally biased region" description="Polar residues" evidence="1">
    <location>
        <begin position="1175"/>
        <end position="1187"/>
    </location>
</feature>
<feature type="compositionally biased region" description="Basic and acidic residues" evidence="1">
    <location>
        <begin position="128"/>
        <end position="139"/>
    </location>
</feature>
<feature type="region of interest" description="Disordered" evidence="1">
    <location>
        <begin position="53"/>
        <end position="73"/>
    </location>
</feature>
<accession>A0A8T0FZT5</accession>
<feature type="compositionally biased region" description="Polar residues" evidence="1">
    <location>
        <begin position="552"/>
        <end position="570"/>
    </location>
</feature>
<evidence type="ECO:0000313" key="2">
    <source>
        <dbReference type="EMBL" id="KAF8796186.1"/>
    </source>
</evidence>
<comment type="caution">
    <text evidence="2">The sequence shown here is derived from an EMBL/GenBank/DDBJ whole genome shotgun (WGS) entry which is preliminary data.</text>
</comment>
<dbReference type="Proteomes" id="UP000807504">
    <property type="component" value="Unassembled WGS sequence"/>
</dbReference>
<dbReference type="EMBL" id="JABXBU010000001">
    <property type="protein sequence ID" value="KAF8796186.1"/>
    <property type="molecule type" value="Genomic_DNA"/>
</dbReference>
<name>A0A8T0FZT5_ARGBR</name>
<keyword evidence="3" id="KW-1185">Reference proteome</keyword>
<sequence>MDGLRKLRPGWYSESVVFVALDESLVVLAAALKMFWKLVLCLLVLRGTAEGESNSTDSLQVQQRNSKENVTEMVSSELLNGKNDSIYSLSSGEGYSDDPLKNDDKPLNRLLIFSDLENVQNGDTITEEKNLSKTEESENNRNISSEDPLNDVFLDNYSQVPEILSHFHDMETHFDSDYWLQMNVSDGYDPKRTKKNKILNKKDAPLKLSDLKSSRNSLNPIQGTLKDKINELPSTTSKNSIRRIDDVKRNGLFYLGEHRNNNSELPSNAQFLDHDISTISELTEPSKTGDDYIFKYHLNQGSGQRNDFEEGIDKDKLHQLAYLNSQKSPNHQRMKEFGEVITKAEDDDPSILNEAEDTRKVTILKQKTVHSVSKEEEQETVNIRQNPIKRLSDDDIVAIETQSDSTDLQQPVKQDKIEKREETIVLVEGTHIPGKNYGPEDDLFGYYTDSYDNQESNSKHNQMVGTALNNGPSVQSPHKIRQDNHGDGFSTRYFVNHPKLSEDSHDNNFKENERFVFPPSKSPPRVTHEIRAVSLVEGEKSLSLPEKHGKSRTNAKYQENRNNAKTTEPIQSAGHEGEDQYVVVDVDPNQIYMDEKTGQLIKFVTEEEAEKLGVTAEHQVEKGRNENSAQERPERNPHYGHLEEFSTSLGSKEKGINSQIFGNGGDTKRYVELTNVDLSSHSPINKRRKGQKSQFVGLNKKSVQLQVPVSDISGQSNLHTVSYEGSNGVQENHENYDLSSHSKRINSKNPQFIPVKGKNTHVPVMDIIPKPKFRTVSYEDSHGVGGDQGNYDVSSYSEGISSKKPQFVAVNEKSVQFHVPMKDTIANSKFRSVSHEGSHNLKSRSGSTSGTEYIVLCPEKFDHSEHNQDFGKKLNFDSLGNTATNKQNIENDYQNNFKGSGDATIQYDNDDGYKISSDGLNNSGNEVTYTEDNFETHGGNQAIVENFKGSEEGLQEKPGYGQLNDFQIGGKSIKSENIGNFKGSAGGLDGESDPGILYELQADGKSKKDDYTEMPLYKENMHLYKKDTESSVSSFPSKGKAVSTVYFSMVHHKAKNSRKPRLNKQNQNHFEFAKPQNNFKGISQKQNGGLRMNSIHDHENFRVSLQNLYGHNGGSFSSGKNKDSNFESLGYSKGNNNYILPTGVNFKGQQLYEEVNLSPPQSSIKGSSGSYNENNLKSGFNFQNSRKPSGGYSSGISGSGSGKNGGYKSNGISYSSPNANLQPNSYQMVQNQFAGLNNVHQSDGPVEYIIVEEDDNNHEIKGISEDPFLLEYENYNKRNNVGLPSTGGLEHQPHVIKSSTTYSMEPNVRFVVDGGRDTAPRLRRLAATGFHMARGVLPYFPISGPRSIKGNLNFGLEINKRKGPAIISPYL</sequence>
<feature type="region of interest" description="Disordered" evidence="1">
    <location>
        <begin position="128"/>
        <end position="147"/>
    </location>
</feature>
<reference evidence="2" key="1">
    <citation type="journal article" date="2020" name="bioRxiv">
        <title>Chromosome-level reference genome of the European wasp spider Argiope bruennichi: a resource for studies on range expansion and evolutionary adaptation.</title>
        <authorList>
            <person name="Sheffer M.M."/>
            <person name="Hoppe A."/>
            <person name="Krehenwinkel H."/>
            <person name="Uhl G."/>
            <person name="Kuss A.W."/>
            <person name="Jensen L."/>
            <person name="Jensen C."/>
            <person name="Gillespie R.G."/>
            <person name="Hoff K.J."/>
            <person name="Prost S."/>
        </authorList>
    </citation>
    <scope>NUCLEOTIDE SEQUENCE</scope>
</reference>
<organism evidence="2 3">
    <name type="scientific">Argiope bruennichi</name>
    <name type="common">Wasp spider</name>
    <name type="synonym">Aranea bruennichi</name>
    <dbReference type="NCBI Taxonomy" id="94029"/>
    <lineage>
        <taxon>Eukaryota</taxon>
        <taxon>Metazoa</taxon>
        <taxon>Ecdysozoa</taxon>
        <taxon>Arthropoda</taxon>
        <taxon>Chelicerata</taxon>
        <taxon>Arachnida</taxon>
        <taxon>Araneae</taxon>
        <taxon>Araneomorphae</taxon>
        <taxon>Entelegynae</taxon>
        <taxon>Araneoidea</taxon>
        <taxon>Araneidae</taxon>
        <taxon>Argiope</taxon>
    </lineage>
</organism>
<feature type="region of interest" description="Disordered" evidence="1">
    <location>
        <begin position="1175"/>
        <end position="1202"/>
    </location>
</feature>
<feature type="region of interest" description="Disordered" evidence="1">
    <location>
        <begin position="541"/>
        <end position="575"/>
    </location>
</feature>
<reference evidence="2" key="2">
    <citation type="submission" date="2020-06" db="EMBL/GenBank/DDBJ databases">
        <authorList>
            <person name="Sheffer M."/>
        </authorList>
    </citation>
    <scope>NUCLEOTIDE SEQUENCE</scope>
</reference>
<gene>
    <name evidence="2" type="ORF">HNY73_000598</name>
</gene>
<evidence type="ECO:0000313" key="3">
    <source>
        <dbReference type="Proteomes" id="UP000807504"/>
    </source>
</evidence>
<evidence type="ECO:0000256" key="1">
    <source>
        <dbReference type="SAM" id="MobiDB-lite"/>
    </source>
</evidence>
<protein>
    <submittedName>
        <fullName evidence="2">Uncharacterized protein</fullName>
    </submittedName>
</protein>
<feature type="region of interest" description="Disordered" evidence="1">
    <location>
        <begin position="613"/>
        <end position="639"/>
    </location>
</feature>
<proteinExistence type="predicted"/>
<feature type="compositionally biased region" description="Basic and acidic residues" evidence="1">
    <location>
        <begin position="618"/>
        <end position="639"/>
    </location>
</feature>